<dbReference type="InterPro" id="IPR002509">
    <property type="entry name" value="NODB_dom"/>
</dbReference>
<protein>
    <submittedName>
        <fullName evidence="2">Polysaccharide deacetylase family protein (PEP-CTERM system associated)</fullName>
    </submittedName>
</protein>
<dbReference type="PANTHER" id="PTHR47561">
    <property type="entry name" value="POLYSACCHARIDE DEACETYLASE FAMILY PROTEIN (AFU_ORTHOLOGUE AFUA_6G05030)"/>
    <property type="match status" value="1"/>
</dbReference>
<dbReference type="InterPro" id="IPR011330">
    <property type="entry name" value="Glyco_hydro/deAcase_b/a-brl"/>
</dbReference>
<dbReference type="Pfam" id="PF01522">
    <property type="entry name" value="Polysacc_deac_1"/>
    <property type="match status" value="1"/>
</dbReference>
<dbReference type="CDD" id="cd10941">
    <property type="entry name" value="CE4_PuuE_HpPgdA_like_2"/>
    <property type="match status" value="1"/>
</dbReference>
<evidence type="ECO:0000259" key="1">
    <source>
        <dbReference type="PROSITE" id="PS51677"/>
    </source>
</evidence>
<proteinExistence type="predicted"/>
<dbReference type="InterPro" id="IPR022560">
    <property type="entry name" value="DUF3473"/>
</dbReference>
<dbReference type="Proteomes" id="UP001549251">
    <property type="component" value="Unassembled WGS sequence"/>
</dbReference>
<comment type="caution">
    <text evidence="2">The sequence shown here is derived from an EMBL/GenBank/DDBJ whole genome shotgun (WGS) entry which is preliminary data.</text>
</comment>
<name>A0ABV2Q1Q7_9GAMM</name>
<evidence type="ECO:0000313" key="2">
    <source>
        <dbReference type="EMBL" id="MET4570812.1"/>
    </source>
</evidence>
<dbReference type="EMBL" id="JBEPSD010000003">
    <property type="protein sequence ID" value="MET4570812.1"/>
    <property type="molecule type" value="Genomic_DNA"/>
</dbReference>
<sequence length="303" mass="35022">MSTASPQLEPVTNAMTVDVEDYFQVAAFEKCIRREDWPHWPVRVEGNTRRVLDLFERHSVHATFFVLGWVAERFPALVRDISAAGHEVASHGFGHERLTNLSRAEFRDSITRTKLLLEDVTGTVVHGYRAPSYSIGPTTLWAHEELREAGYRYSSSIVPIHHDLYGMPAAPRFPFFAKRSGLLEIPVTTVRLCGRNWPCGGGGYFRLLPYALFKRGLRRVNRSERRSGVFYFHPWEVDPQQPRVPGVTLKNRVRHYLNLARTMPRLERLVRDFRFDRMDRVFLARTHADYPVVVLQAAELRAH</sequence>
<dbReference type="NCBIfam" id="TIGR03006">
    <property type="entry name" value="pepcterm_polyde"/>
    <property type="match status" value="1"/>
</dbReference>
<dbReference type="PANTHER" id="PTHR47561:SF1">
    <property type="entry name" value="POLYSACCHARIDE DEACETYLASE FAMILY PROTEIN (AFU_ORTHOLOGUE AFUA_6G05030)"/>
    <property type="match status" value="1"/>
</dbReference>
<feature type="domain" description="NodB homology" evidence="1">
    <location>
        <begin position="26"/>
        <end position="303"/>
    </location>
</feature>
<dbReference type="PROSITE" id="PS51677">
    <property type="entry name" value="NODB"/>
    <property type="match status" value="1"/>
</dbReference>
<dbReference type="InterPro" id="IPR045235">
    <property type="entry name" value="PuuE_HpPgdA-like"/>
</dbReference>
<gene>
    <name evidence="2" type="ORF">ABIE04_003191</name>
</gene>
<dbReference type="Gene3D" id="3.20.20.370">
    <property type="entry name" value="Glycoside hydrolase/deacetylase"/>
    <property type="match status" value="1"/>
</dbReference>
<keyword evidence="3" id="KW-1185">Reference proteome</keyword>
<organism evidence="2 3">
    <name type="scientific">Rhodanobacter soli</name>
    <dbReference type="NCBI Taxonomy" id="590609"/>
    <lineage>
        <taxon>Bacteria</taxon>
        <taxon>Pseudomonadati</taxon>
        <taxon>Pseudomonadota</taxon>
        <taxon>Gammaproteobacteria</taxon>
        <taxon>Lysobacterales</taxon>
        <taxon>Rhodanobacteraceae</taxon>
        <taxon>Rhodanobacter</taxon>
    </lineage>
</organism>
<dbReference type="InterPro" id="IPR014344">
    <property type="entry name" value="XrtA_polysacc_deacetyl"/>
</dbReference>
<reference evidence="2 3" key="1">
    <citation type="submission" date="2024-06" db="EMBL/GenBank/DDBJ databases">
        <title>Sorghum-associated microbial communities from plants grown in Nebraska, USA.</title>
        <authorList>
            <person name="Schachtman D."/>
        </authorList>
    </citation>
    <scope>NUCLEOTIDE SEQUENCE [LARGE SCALE GENOMIC DNA]</scope>
    <source>
        <strain evidence="2 3">1757</strain>
    </source>
</reference>
<dbReference type="Pfam" id="PF11959">
    <property type="entry name" value="DUF3473"/>
    <property type="match status" value="1"/>
</dbReference>
<accession>A0ABV2Q1Q7</accession>
<evidence type="ECO:0000313" key="3">
    <source>
        <dbReference type="Proteomes" id="UP001549251"/>
    </source>
</evidence>
<dbReference type="SUPFAM" id="SSF88713">
    <property type="entry name" value="Glycoside hydrolase/deacetylase"/>
    <property type="match status" value="1"/>
</dbReference>
<dbReference type="RefSeq" id="WP_354552401.1">
    <property type="nucleotide sequence ID" value="NZ_JBEPSD010000003.1"/>
</dbReference>